<dbReference type="EMBL" id="KZ293694">
    <property type="protein sequence ID" value="PBK84942.1"/>
    <property type="molecule type" value="Genomic_DNA"/>
</dbReference>
<evidence type="ECO:0000313" key="1">
    <source>
        <dbReference type="EMBL" id="PBK84942.1"/>
    </source>
</evidence>
<reference evidence="2" key="1">
    <citation type="journal article" date="2017" name="Nat. Ecol. Evol.">
        <title>Genome expansion and lineage-specific genetic innovations in the forest pathogenic fungi Armillaria.</title>
        <authorList>
            <person name="Sipos G."/>
            <person name="Prasanna A.N."/>
            <person name="Walter M.C."/>
            <person name="O'Connor E."/>
            <person name="Balint B."/>
            <person name="Krizsan K."/>
            <person name="Kiss B."/>
            <person name="Hess J."/>
            <person name="Varga T."/>
            <person name="Slot J."/>
            <person name="Riley R."/>
            <person name="Boka B."/>
            <person name="Rigling D."/>
            <person name="Barry K."/>
            <person name="Lee J."/>
            <person name="Mihaltcheva S."/>
            <person name="LaButti K."/>
            <person name="Lipzen A."/>
            <person name="Waldron R."/>
            <person name="Moloney N.M."/>
            <person name="Sperisen C."/>
            <person name="Kredics L."/>
            <person name="Vagvoelgyi C."/>
            <person name="Patrignani A."/>
            <person name="Fitzpatrick D."/>
            <person name="Nagy I."/>
            <person name="Doyle S."/>
            <person name="Anderson J.B."/>
            <person name="Grigoriev I.V."/>
            <person name="Gueldener U."/>
            <person name="Muensterkoetter M."/>
            <person name="Nagy L.G."/>
        </authorList>
    </citation>
    <scope>NUCLEOTIDE SEQUENCE [LARGE SCALE GENOMIC DNA]</scope>
    <source>
        <strain evidence="2">Ar21-2</strain>
    </source>
</reference>
<dbReference type="Proteomes" id="UP000217790">
    <property type="component" value="Unassembled WGS sequence"/>
</dbReference>
<dbReference type="InParanoid" id="A0A2H3D0I0"/>
<name>A0A2H3D0I0_ARMGA</name>
<feature type="non-terminal residue" evidence="1">
    <location>
        <position position="116"/>
    </location>
</feature>
<dbReference type="OrthoDB" id="3248197at2759"/>
<dbReference type="AlphaFoldDB" id="A0A2H3D0I0"/>
<evidence type="ECO:0000313" key="2">
    <source>
        <dbReference type="Proteomes" id="UP000217790"/>
    </source>
</evidence>
<sequence length="116" mass="13296">LRSNDIPSDSELSSFWDIIKQGPRRIANLDQKIARTKTFLDTLLNERDMVEHYIADAKVLSSPVRRLPSDILRSIALETIPSPSEHDSLDTHSSPWTLSQVCRSWRLTIVNSPELW</sequence>
<protein>
    <recommendedName>
        <fullName evidence="3">F-box domain-containing protein</fullName>
    </recommendedName>
</protein>
<accession>A0A2H3D0I0</accession>
<proteinExistence type="predicted"/>
<gene>
    <name evidence="1" type="ORF">ARMGADRAFT_909979</name>
</gene>
<evidence type="ECO:0008006" key="3">
    <source>
        <dbReference type="Google" id="ProtNLM"/>
    </source>
</evidence>
<feature type="non-terminal residue" evidence="1">
    <location>
        <position position="1"/>
    </location>
</feature>
<dbReference type="STRING" id="47427.A0A2H3D0I0"/>
<dbReference type="OMA" id="VDTHHAF"/>
<keyword evidence="2" id="KW-1185">Reference proteome</keyword>
<organism evidence="1 2">
    <name type="scientific">Armillaria gallica</name>
    <name type="common">Bulbous honey fungus</name>
    <name type="synonym">Armillaria bulbosa</name>
    <dbReference type="NCBI Taxonomy" id="47427"/>
    <lineage>
        <taxon>Eukaryota</taxon>
        <taxon>Fungi</taxon>
        <taxon>Dikarya</taxon>
        <taxon>Basidiomycota</taxon>
        <taxon>Agaricomycotina</taxon>
        <taxon>Agaricomycetes</taxon>
        <taxon>Agaricomycetidae</taxon>
        <taxon>Agaricales</taxon>
        <taxon>Marasmiineae</taxon>
        <taxon>Physalacriaceae</taxon>
        <taxon>Armillaria</taxon>
    </lineage>
</organism>